<feature type="binding site" evidence="10">
    <location>
        <begin position="10"/>
        <end position="15"/>
    </location>
    <ligand>
        <name>substrate</name>
    </ligand>
</feature>
<dbReference type="Proteomes" id="UP000501253">
    <property type="component" value="Chromosome"/>
</dbReference>
<sequence>MRKKTLVLATGNEGKIRELKALLEDLPLKILTARDFPEVEPPREIGETFFDNAFLKARHWALATGHLALADDSGLEVDALGGAPGVHSARYAGPAASDEENIRKLLEALKDVPPERRTARFRCVIILYHPAGRWLKAEGVWEGIIAREPRGSQGFGYDPVFLPVEFDLRKTAAELSPETKNRLSHRGKALAALREMLPEFLAGL</sequence>
<dbReference type="GO" id="GO:0009117">
    <property type="term" value="P:nucleotide metabolic process"/>
    <property type="evidence" value="ECO:0007669"/>
    <property type="project" value="UniProtKB-KW"/>
</dbReference>
<feature type="binding site" evidence="10">
    <location>
        <begin position="155"/>
        <end position="158"/>
    </location>
    <ligand>
        <name>substrate</name>
    </ligand>
</feature>
<reference evidence="12 13" key="1">
    <citation type="submission" date="2019-08" db="EMBL/GenBank/DDBJ databases">
        <title>Complete genome sequence of Thermosulfurimonas marina SU872T, an anaerobic thermophilic chemolithoautotrophic bacterium isolated from a shallow marine hydrothermal vent.</title>
        <authorList>
            <person name="Allioux M."/>
            <person name="Jebbar M."/>
            <person name="Slobodkina G."/>
            <person name="Slobodkin A."/>
            <person name="Moalic Y."/>
            <person name="Frolova A."/>
            <person name="Shao Z."/>
            <person name="Alain K."/>
        </authorList>
    </citation>
    <scope>NUCLEOTIDE SEQUENCE [LARGE SCALE GENOMIC DNA]</scope>
    <source>
        <strain evidence="12 13">SU872</strain>
    </source>
</reference>
<keyword evidence="6 10" id="KW-0460">Magnesium</keyword>
<comment type="caution">
    <text evidence="10">Lacks conserved residue(s) required for the propagation of feature annotation.</text>
</comment>
<dbReference type="GO" id="GO:0017111">
    <property type="term" value="F:ribonucleoside triphosphate phosphatase activity"/>
    <property type="evidence" value="ECO:0007669"/>
    <property type="project" value="InterPro"/>
</dbReference>
<keyword evidence="5 10" id="KW-0378">Hydrolase</keyword>
<evidence type="ECO:0000256" key="1">
    <source>
        <dbReference type="ARBA" id="ARBA00008023"/>
    </source>
</evidence>
<dbReference type="SUPFAM" id="SSF52972">
    <property type="entry name" value="ITPase-like"/>
    <property type="match status" value="1"/>
</dbReference>
<dbReference type="HAMAP" id="MF_01405">
    <property type="entry name" value="Non_canon_purine_NTPase"/>
    <property type="match status" value="1"/>
</dbReference>
<evidence type="ECO:0000256" key="6">
    <source>
        <dbReference type="ARBA" id="ARBA00022842"/>
    </source>
</evidence>
<evidence type="ECO:0000313" key="12">
    <source>
        <dbReference type="EMBL" id="QJA06927.1"/>
    </source>
</evidence>
<evidence type="ECO:0000256" key="11">
    <source>
        <dbReference type="RuleBase" id="RU003781"/>
    </source>
</evidence>
<keyword evidence="13" id="KW-1185">Reference proteome</keyword>
<proteinExistence type="inferred from homology"/>
<feature type="binding site" evidence="10">
    <location>
        <begin position="185"/>
        <end position="186"/>
    </location>
    <ligand>
        <name>substrate</name>
    </ligand>
</feature>
<dbReference type="Gene3D" id="3.90.950.10">
    <property type="match status" value="1"/>
</dbReference>
<organism evidence="12 13">
    <name type="scientific">Thermosulfurimonas marina</name>
    <dbReference type="NCBI Taxonomy" id="2047767"/>
    <lineage>
        <taxon>Bacteria</taxon>
        <taxon>Pseudomonadati</taxon>
        <taxon>Thermodesulfobacteriota</taxon>
        <taxon>Thermodesulfobacteria</taxon>
        <taxon>Thermodesulfobacteriales</taxon>
        <taxon>Thermodesulfobacteriaceae</taxon>
        <taxon>Thermosulfurimonas</taxon>
    </lineage>
</organism>
<dbReference type="NCBIfam" id="NF011397">
    <property type="entry name" value="PRK14822.1"/>
    <property type="match status" value="1"/>
</dbReference>
<dbReference type="PANTHER" id="PTHR11067">
    <property type="entry name" value="INOSINE TRIPHOSPHATE PYROPHOSPHATASE/HAM1 PROTEIN"/>
    <property type="match status" value="1"/>
</dbReference>
<dbReference type="NCBIfam" id="TIGR00042">
    <property type="entry name" value="RdgB/HAM1 family non-canonical purine NTP pyrophosphatase"/>
    <property type="match status" value="1"/>
</dbReference>
<evidence type="ECO:0000256" key="9">
    <source>
        <dbReference type="ARBA" id="ARBA00052017"/>
    </source>
</evidence>
<keyword evidence="4 10" id="KW-0547">Nucleotide-binding</keyword>
<comment type="subunit">
    <text evidence="2 10">Homodimer.</text>
</comment>
<comment type="catalytic activity">
    <reaction evidence="8 10">
        <text>dITP + H2O = dIMP + diphosphate + H(+)</text>
        <dbReference type="Rhea" id="RHEA:28342"/>
        <dbReference type="ChEBI" id="CHEBI:15377"/>
        <dbReference type="ChEBI" id="CHEBI:15378"/>
        <dbReference type="ChEBI" id="CHEBI:33019"/>
        <dbReference type="ChEBI" id="CHEBI:61194"/>
        <dbReference type="ChEBI" id="CHEBI:61382"/>
        <dbReference type="EC" id="3.6.1.66"/>
    </reaction>
</comment>
<dbReference type="PANTHER" id="PTHR11067:SF9">
    <property type="entry name" value="INOSINE TRIPHOSPHATE PYROPHOSPHATASE"/>
    <property type="match status" value="1"/>
</dbReference>
<feature type="binding site" evidence="10">
    <location>
        <position position="180"/>
    </location>
    <ligand>
        <name>substrate</name>
    </ligand>
</feature>
<dbReference type="RefSeq" id="WP_168720276.1">
    <property type="nucleotide sequence ID" value="NZ_CP042909.1"/>
</dbReference>
<dbReference type="EMBL" id="CP042909">
    <property type="protein sequence ID" value="QJA06927.1"/>
    <property type="molecule type" value="Genomic_DNA"/>
</dbReference>
<evidence type="ECO:0000313" key="13">
    <source>
        <dbReference type="Proteomes" id="UP000501253"/>
    </source>
</evidence>
<accession>A0A6H1WUQ0</accession>
<dbReference type="InterPro" id="IPR020922">
    <property type="entry name" value="dITP/XTP_pyrophosphatase"/>
</dbReference>
<evidence type="ECO:0000256" key="8">
    <source>
        <dbReference type="ARBA" id="ARBA00051875"/>
    </source>
</evidence>
<evidence type="ECO:0000256" key="10">
    <source>
        <dbReference type="HAMAP-Rule" id="MF_01405"/>
    </source>
</evidence>
<feature type="binding site" evidence="10">
    <location>
        <position position="72"/>
    </location>
    <ligand>
        <name>Mg(2+)</name>
        <dbReference type="ChEBI" id="CHEBI:18420"/>
    </ligand>
</feature>
<dbReference type="AlphaFoldDB" id="A0A6H1WUQ0"/>
<comment type="function">
    <text evidence="10">Pyrophosphatase that catalyzes the hydrolysis of nucleoside triphosphates to their monophosphate derivatives, with a high preference for the non-canonical purine nucleotides XTP (xanthosine triphosphate), dITP (deoxyinosine triphosphate) and ITP. Seems to function as a house-cleaning enzyme that removes non-canonical purine nucleotides from the nucleotide pool, thus preventing their incorporation into DNA/RNA and avoiding chromosomal lesions.</text>
</comment>
<protein>
    <recommendedName>
        <fullName evidence="10">dITP/XTP pyrophosphatase</fullName>
        <ecNumber evidence="10">3.6.1.66</ecNumber>
    </recommendedName>
    <alternativeName>
        <fullName evidence="10">Non-canonical purine NTP pyrophosphatase</fullName>
    </alternativeName>
    <alternativeName>
        <fullName evidence="10">Non-standard purine NTP pyrophosphatase</fullName>
    </alternativeName>
    <alternativeName>
        <fullName evidence="10">Nucleoside-triphosphate diphosphatase</fullName>
    </alternativeName>
    <alternativeName>
        <fullName evidence="10">Nucleoside-triphosphate pyrophosphatase</fullName>
        <shortName evidence="10">NTPase</shortName>
    </alternativeName>
</protein>
<dbReference type="GO" id="GO:0009146">
    <property type="term" value="P:purine nucleoside triphosphate catabolic process"/>
    <property type="evidence" value="ECO:0007669"/>
    <property type="project" value="UniProtKB-UniRule"/>
</dbReference>
<evidence type="ECO:0000256" key="4">
    <source>
        <dbReference type="ARBA" id="ARBA00022741"/>
    </source>
</evidence>
<dbReference type="FunFam" id="3.90.950.10:FF:000001">
    <property type="entry name" value="dITP/XTP pyrophosphatase"/>
    <property type="match status" value="1"/>
</dbReference>
<dbReference type="GO" id="GO:0046872">
    <property type="term" value="F:metal ion binding"/>
    <property type="evidence" value="ECO:0007669"/>
    <property type="project" value="UniProtKB-KW"/>
</dbReference>
<keyword evidence="3 10" id="KW-0479">Metal-binding</keyword>
<dbReference type="Pfam" id="PF01725">
    <property type="entry name" value="Ham1p_like"/>
    <property type="match status" value="1"/>
</dbReference>
<dbReference type="GO" id="GO:0000166">
    <property type="term" value="F:nucleotide binding"/>
    <property type="evidence" value="ECO:0007669"/>
    <property type="project" value="UniProtKB-KW"/>
</dbReference>
<dbReference type="GO" id="GO:0005829">
    <property type="term" value="C:cytosol"/>
    <property type="evidence" value="ECO:0007669"/>
    <property type="project" value="TreeGrafter"/>
</dbReference>
<feature type="binding site" evidence="10">
    <location>
        <position position="73"/>
    </location>
    <ligand>
        <name>substrate</name>
    </ligand>
</feature>
<dbReference type="GO" id="GO:0036220">
    <property type="term" value="F:ITP diphosphatase activity"/>
    <property type="evidence" value="ECO:0007669"/>
    <property type="project" value="UniProtKB-UniRule"/>
</dbReference>
<gene>
    <name evidence="12" type="ORF">FVE67_09060</name>
</gene>
<comment type="cofactor">
    <cofactor evidence="10">
        <name>Mg(2+)</name>
        <dbReference type="ChEBI" id="CHEBI:18420"/>
    </cofactor>
    <text evidence="10">Binds 1 Mg(2+) ion per subunit.</text>
</comment>
<evidence type="ECO:0000256" key="5">
    <source>
        <dbReference type="ARBA" id="ARBA00022801"/>
    </source>
</evidence>
<dbReference type="EC" id="3.6.1.66" evidence="10"/>
<feature type="active site" description="Proton acceptor" evidence="10">
    <location>
        <position position="72"/>
    </location>
</feature>
<dbReference type="InterPro" id="IPR029001">
    <property type="entry name" value="ITPase-like_fam"/>
</dbReference>
<comment type="catalytic activity">
    <reaction evidence="9 10">
        <text>XTP + H2O = XMP + diphosphate + H(+)</text>
        <dbReference type="Rhea" id="RHEA:28610"/>
        <dbReference type="ChEBI" id="CHEBI:15377"/>
        <dbReference type="ChEBI" id="CHEBI:15378"/>
        <dbReference type="ChEBI" id="CHEBI:33019"/>
        <dbReference type="ChEBI" id="CHEBI:57464"/>
        <dbReference type="ChEBI" id="CHEBI:61314"/>
        <dbReference type="EC" id="3.6.1.66"/>
    </reaction>
</comment>
<dbReference type="CDD" id="cd00515">
    <property type="entry name" value="HAM1"/>
    <property type="match status" value="1"/>
</dbReference>
<comment type="similarity">
    <text evidence="1 10 11">Belongs to the HAM1 NTPase family.</text>
</comment>
<name>A0A6H1WUQ0_9BACT</name>
<keyword evidence="7 10" id="KW-0546">Nucleotide metabolism</keyword>
<dbReference type="InterPro" id="IPR002637">
    <property type="entry name" value="RdgB/HAM1"/>
</dbReference>
<comment type="catalytic activity">
    <reaction evidence="10">
        <text>ITP + H2O = IMP + diphosphate + H(+)</text>
        <dbReference type="Rhea" id="RHEA:29399"/>
        <dbReference type="ChEBI" id="CHEBI:15377"/>
        <dbReference type="ChEBI" id="CHEBI:15378"/>
        <dbReference type="ChEBI" id="CHEBI:33019"/>
        <dbReference type="ChEBI" id="CHEBI:58053"/>
        <dbReference type="ChEBI" id="CHEBI:61402"/>
        <dbReference type="EC" id="3.6.1.66"/>
    </reaction>
</comment>
<dbReference type="GO" id="GO:0035870">
    <property type="term" value="F:dITP diphosphatase activity"/>
    <property type="evidence" value="ECO:0007669"/>
    <property type="project" value="UniProtKB-UniRule"/>
</dbReference>
<evidence type="ECO:0000256" key="7">
    <source>
        <dbReference type="ARBA" id="ARBA00023080"/>
    </source>
</evidence>
<dbReference type="KEGG" id="tmai:FVE67_09060"/>
<dbReference type="GO" id="GO:0036222">
    <property type="term" value="F:XTP diphosphatase activity"/>
    <property type="evidence" value="ECO:0007669"/>
    <property type="project" value="UniProtKB-UniRule"/>
</dbReference>
<evidence type="ECO:0000256" key="2">
    <source>
        <dbReference type="ARBA" id="ARBA00011738"/>
    </source>
</evidence>
<evidence type="ECO:0000256" key="3">
    <source>
        <dbReference type="ARBA" id="ARBA00022723"/>
    </source>
</evidence>